<reference evidence="1 2" key="1">
    <citation type="submission" date="2016-10" db="EMBL/GenBank/DDBJ databases">
        <title>Draft genome sequence of Coniochaeta ligniaria NRRL30616, a lignocellulolytic fungus for bioabatement of inhibitors in plant biomass hydrolysates.</title>
        <authorList>
            <consortium name="DOE Joint Genome Institute"/>
            <person name="Jimenez D.J."/>
            <person name="Hector R.E."/>
            <person name="Riley R."/>
            <person name="Sun H."/>
            <person name="Grigoriev I.V."/>
            <person name="Van Elsas J.D."/>
            <person name="Nichols N.N."/>
        </authorList>
    </citation>
    <scope>NUCLEOTIDE SEQUENCE [LARGE SCALE GENOMIC DNA]</scope>
    <source>
        <strain evidence="1 2">NRRL 30616</strain>
    </source>
</reference>
<gene>
    <name evidence="1" type="ORF">CONLIGDRAFT_684671</name>
</gene>
<organism evidence="1 2">
    <name type="scientific">Coniochaeta ligniaria NRRL 30616</name>
    <dbReference type="NCBI Taxonomy" id="1408157"/>
    <lineage>
        <taxon>Eukaryota</taxon>
        <taxon>Fungi</taxon>
        <taxon>Dikarya</taxon>
        <taxon>Ascomycota</taxon>
        <taxon>Pezizomycotina</taxon>
        <taxon>Sordariomycetes</taxon>
        <taxon>Sordariomycetidae</taxon>
        <taxon>Coniochaetales</taxon>
        <taxon>Coniochaetaceae</taxon>
        <taxon>Coniochaeta</taxon>
    </lineage>
</organism>
<sequence length="172" mass="20065">MPKLGCAVSKTTSFGLQAAHLIPPIESLWYSQNCMASYETFDFQDPDRWVTGVQNARNCLKMRMDICSVFNQAWFAIVPKFDNESTGFQWVIHTLSPDAGEFWSRYHNHVVDELDSNSRPYLFARFAWAIFQRVELSRARREREQAAHTEEKLSLLKRLAAMENPDWSELLR</sequence>
<accession>A0A1J7IFA5</accession>
<evidence type="ECO:0000313" key="2">
    <source>
        <dbReference type="Proteomes" id="UP000182658"/>
    </source>
</evidence>
<dbReference type="AlphaFoldDB" id="A0A1J7IFA5"/>
<dbReference type="Proteomes" id="UP000182658">
    <property type="component" value="Unassembled WGS sequence"/>
</dbReference>
<proteinExistence type="predicted"/>
<dbReference type="InParanoid" id="A0A1J7IFA5"/>
<protein>
    <submittedName>
        <fullName evidence="1">Uncharacterized protein</fullName>
    </submittedName>
</protein>
<evidence type="ECO:0000313" key="1">
    <source>
        <dbReference type="EMBL" id="OIW26142.1"/>
    </source>
</evidence>
<dbReference type="EMBL" id="KV875101">
    <property type="protein sequence ID" value="OIW26142.1"/>
    <property type="molecule type" value="Genomic_DNA"/>
</dbReference>
<keyword evidence="2" id="KW-1185">Reference proteome</keyword>
<dbReference type="OrthoDB" id="2142759at2759"/>
<name>A0A1J7IFA5_9PEZI</name>